<name>X0VA15_9ZZZZ</name>
<dbReference type="AlphaFoldDB" id="X0VA15"/>
<reference evidence="1" key="1">
    <citation type="journal article" date="2014" name="Front. Microbiol.">
        <title>High frequency of phylogenetically diverse reductive dehalogenase-homologous genes in deep subseafloor sedimentary metagenomes.</title>
        <authorList>
            <person name="Kawai M."/>
            <person name="Futagami T."/>
            <person name="Toyoda A."/>
            <person name="Takaki Y."/>
            <person name="Nishi S."/>
            <person name="Hori S."/>
            <person name="Arai W."/>
            <person name="Tsubouchi T."/>
            <person name="Morono Y."/>
            <person name="Uchiyama I."/>
            <person name="Ito T."/>
            <person name="Fujiyama A."/>
            <person name="Inagaki F."/>
            <person name="Takami H."/>
        </authorList>
    </citation>
    <scope>NUCLEOTIDE SEQUENCE</scope>
    <source>
        <strain evidence="1">Expedition CK06-06</strain>
    </source>
</reference>
<feature type="non-terminal residue" evidence="1">
    <location>
        <position position="1"/>
    </location>
</feature>
<protein>
    <submittedName>
        <fullName evidence="1">Uncharacterized protein</fullName>
    </submittedName>
</protein>
<organism evidence="1">
    <name type="scientific">marine sediment metagenome</name>
    <dbReference type="NCBI Taxonomy" id="412755"/>
    <lineage>
        <taxon>unclassified sequences</taxon>
        <taxon>metagenomes</taxon>
        <taxon>ecological metagenomes</taxon>
    </lineage>
</organism>
<gene>
    <name evidence="1" type="ORF">S01H1_36892</name>
</gene>
<sequence>VDGKTIYSIPDKGGSTTQGNLALPNVYSESSTQLYDIGTKFVDGERVFHYAYAGGELPTLRGVVGYLCRTDNSQDSYDTSQDAGVGTVANPFKFDGGSADTPAANLWAGQYIVIYAGAALGNITMRIVSHLAAEHDSPYTIAAVLDQPTPIAVAGDTDCDIFPSRYADIRNGQDLAAGYYPFLGVSLIQTTSTYYFWLQTWGPCFITHKNADEIGDNQNWRQVVFNTDGSLEALHETTARTTSQQIAGYTFATTGSGSEWTMLMLDR</sequence>
<proteinExistence type="predicted"/>
<comment type="caution">
    <text evidence="1">The sequence shown here is derived from an EMBL/GenBank/DDBJ whole genome shotgun (WGS) entry which is preliminary data.</text>
</comment>
<dbReference type="EMBL" id="BARS01023150">
    <property type="protein sequence ID" value="GAG08187.1"/>
    <property type="molecule type" value="Genomic_DNA"/>
</dbReference>
<evidence type="ECO:0000313" key="1">
    <source>
        <dbReference type="EMBL" id="GAG08187.1"/>
    </source>
</evidence>
<accession>X0VA15</accession>